<keyword evidence="11" id="KW-0460">Magnesium</keyword>
<comment type="similarity">
    <text evidence="2 11">Belongs to the shikimate kinase family.</text>
</comment>
<dbReference type="EMBL" id="CP018839">
    <property type="protein sequence ID" value="APR03959.1"/>
    <property type="molecule type" value="Genomic_DNA"/>
</dbReference>
<comment type="cofactor">
    <cofactor evidence="11">
        <name>Mg(2+)</name>
        <dbReference type="ChEBI" id="CHEBI:18420"/>
    </cofactor>
    <text evidence="11">Binds 1 Mg(2+) ion per subunit.</text>
</comment>
<keyword evidence="6 11" id="KW-0547">Nucleotide-binding</keyword>
<keyword evidence="11" id="KW-0479">Metal-binding</keyword>
<evidence type="ECO:0000256" key="5">
    <source>
        <dbReference type="ARBA" id="ARBA00022679"/>
    </source>
</evidence>
<dbReference type="Proteomes" id="UP000185739">
    <property type="component" value="Chromosome"/>
</dbReference>
<dbReference type="InterPro" id="IPR031322">
    <property type="entry name" value="Shikimate/glucono_kinase"/>
</dbReference>
<keyword evidence="11" id="KW-0963">Cytoplasm</keyword>
<comment type="caution">
    <text evidence="11">Lacks conserved residue(s) required for the propagation of feature annotation.</text>
</comment>
<gene>
    <name evidence="11" type="primary">aroK</name>
    <name evidence="12" type="ORF">Tchl_1100</name>
</gene>
<evidence type="ECO:0000256" key="8">
    <source>
        <dbReference type="ARBA" id="ARBA00022840"/>
    </source>
</evidence>
<dbReference type="EC" id="2.7.1.71" evidence="3 11"/>
<dbReference type="InterPro" id="IPR027417">
    <property type="entry name" value="P-loop_NTPase"/>
</dbReference>
<dbReference type="Gene3D" id="1.10.260.40">
    <property type="entry name" value="lambda repressor-like DNA-binding domains"/>
    <property type="match status" value="1"/>
</dbReference>
<dbReference type="GO" id="GO:0004765">
    <property type="term" value="F:shikimate kinase activity"/>
    <property type="evidence" value="ECO:0007669"/>
    <property type="project" value="UniProtKB-UniRule"/>
</dbReference>
<feature type="binding site" evidence="11">
    <location>
        <position position="167"/>
    </location>
    <ligand>
        <name>substrate</name>
    </ligand>
</feature>
<dbReference type="Pfam" id="PF01381">
    <property type="entry name" value="HTH_3"/>
    <property type="match status" value="1"/>
</dbReference>
<keyword evidence="7 11" id="KW-0418">Kinase</keyword>
<dbReference type="GO" id="GO:0008652">
    <property type="term" value="P:amino acid biosynthetic process"/>
    <property type="evidence" value="ECO:0007669"/>
    <property type="project" value="UniProtKB-KW"/>
</dbReference>
<accession>A0A1H5VVI9</accession>
<keyword evidence="4 11" id="KW-0028">Amino-acid biosynthesis</keyword>
<dbReference type="KEGG" id="tcl:Tchl_1100"/>
<evidence type="ECO:0000256" key="6">
    <source>
        <dbReference type="ARBA" id="ARBA00022741"/>
    </source>
</evidence>
<evidence type="ECO:0000256" key="9">
    <source>
        <dbReference type="ARBA" id="ARBA00023141"/>
    </source>
</evidence>
<dbReference type="GO" id="GO:0005829">
    <property type="term" value="C:cytosol"/>
    <property type="evidence" value="ECO:0007669"/>
    <property type="project" value="TreeGrafter"/>
</dbReference>
<feature type="binding site" evidence="11">
    <location>
        <position position="149"/>
    </location>
    <ligand>
        <name>Mg(2+)</name>
        <dbReference type="ChEBI" id="CHEBI:18420"/>
    </ligand>
</feature>
<proteinExistence type="inferred from homology"/>
<dbReference type="InterPro" id="IPR000623">
    <property type="entry name" value="Shikimate_kinase/TSH1"/>
</dbReference>
<keyword evidence="5 11" id="KW-0808">Transferase</keyword>
<dbReference type="CDD" id="cd00093">
    <property type="entry name" value="HTH_XRE"/>
    <property type="match status" value="1"/>
</dbReference>
<dbReference type="OrthoDB" id="9800332at2"/>
<organism evidence="12 13">
    <name type="scientific">Thauera chlorobenzoica</name>
    <dbReference type="NCBI Taxonomy" id="96773"/>
    <lineage>
        <taxon>Bacteria</taxon>
        <taxon>Pseudomonadati</taxon>
        <taxon>Pseudomonadota</taxon>
        <taxon>Betaproteobacteria</taxon>
        <taxon>Rhodocyclales</taxon>
        <taxon>Zoogloeaceae</taxon>
        <taxon>Thauera</taxon>
    </lineage>
</organism>
<dbReference type="SMART" id="SM00530">
    <property type="entry name" value="HTH_XRE"/>
    <property type="match status" value="1"/>
</dbReference>
<dbReference type="PANTHER" id="PTHR21087:SF16">
    <property type="entry name" value="SHIKIMATE KINASE 1, CHLOROPLASTIC"/>
    <property type="match status" value="1"/>
</dbReference>
<protein>
    <recommendedName>
        <fullName evidence="3 11">Shikimate kinase</fullName>
        <shortName evidence="11">SK</shortName>
        <ecNumber evidence="3 11">2.7.1.71</ecNumber>
    </recommendedName>
</protein>
<dbReference type="InterPro" id="IPR001387">
    <property type="entry name" value="Cro/C1-type_HTH"/>
</dbReference>
<comment type="subunit">
    <text evidence="11">Monomer.</text>
</comment>
<evidence type="ECO:0000256" key="11">
    <source>
        <dbReference type="HAMAP-Rule" id="MF_00109"/>
    </source>
</evidence>
<feature type="binding site" evidence="11">
    <location>
        <position position="253"/>
    </location>
    <ligand>
        <name>ATP</name>
        <dbReference type="ChEBI" id="CHEBI:30616"/>
    </ligand>
</feature>
<dbReference type="PANTHER" id="PTHR21087">
    <property type="entry name" value="SHIKIMATE KINASE"/>
    <property type="match status" value="1"/>
</dbReference>
<dbReference type="GO" id="GO:0000287">
    <property type="term" value="F:magnesium ion binding"/>
    <property type="evidence" value="ECO:0007669"/>
    <property type="project" value="UniProtKB-UniRule"/>
</dbReference>
<dbReference type="UniPathway" id="UPA00053">
    <property type="reaction ID" value="UER00088"/>
</dbReference>
<dbReference type="SUPFAM" id="SSF47413">
    <property type="entry name" value="lambda repressor-like DNA-binding domains"/>
    <property type="match status" value="1"/>
</dbReference>
<feature type="binding site" evidence="11">
    <location>
        <position position="272"/>
    </location>
    <ligand>
        <name>substrate</name>
    </ligand>
</feature>
<keyword evidence="8 11" id="KW-0067">ATP-binding</keyword>
<dbReference type="Pfam" id="PF01202">
    <property type="entry name" value="SKI"/>
    <property type="match status" value="1"/>
</dbReference>
<dbReference type="SUPFAM" id="SSF52540">
    <property type="entry name" value="P-loop containing nucleoside triphosphate hydrolases"/>
    <property type="match status" value="1"/>
</dbReference>
<dbReference type="GO" id="GO:0005524">
    <property type="term" value="F:ATP binding"/>
    <property type="evidence" value="ECO:0007669"/>
    <property type="project" value="UniProtKB-UniRule"/>
</dbReference>
<dbReference type="HAMAP" id="MF_00109">
    <property type="entry name" value="Shikimate_kinase"/>
    <property type="match status" value="1"/>
</dbReference>
<evidence type="ECO:0000313" key="12">
    <source>
        <dbReference type="EMBL" id="APR03959.1"/>
    </source>
</evidence>
<dbReference type="GO" id="GO:0009423">
    <property type="term" value="P:chorismate biosynthetic process"/>
    <property type="evidence" value="ECO:0007669"/>
    <property type="project" value="UniProtKB-UniRule"/>
</dbReference>
<dbReference type="InterPro" id="IPR010982">
    <property type="entry name" value="Lambda_DNA-bd_dom_sf"/>
</dbReference>
<dbReference type="CDD" id="cd00464">
    <property type="entry name" value="SK"/>
    <property type="match status" value="1"/>
</dbReference>
<sequence length="303" mass="33927">MSTQIDDGLNAPPNDGDAQVDTRSDAEFLGALGKRVREVRDRRGMTRKLVAREASVSERHLAHLEAGEGNVSIVLLRHISRALDVPLVELLAVETEDTVERRLIRRFLERLPRHRLEEVVFRLMRDFGHEEAVRRKRIALIGLRGAGKTTLGKRLAAAQGVPFIELDGEIEKDTGMPSSELFALYGQTGYRRIEQRTLERVIRAHDRAVISSGGGVVSQPETYDMLLSNCLTIWLKAQPEEHMSRVMAQGDLRPMAGNDEAMEDLKRILNAREPLYARADTVLDTSGLTVDACFLKLREIVSG</sequence>
<dbReference type="PROSITE" id="PS01128">
    <property type="entry name" value="SHIKIMATE_KINASE"/>
    <property type="match status" value="1"/>
</dbReference>
<evidence type="ECO:0000256" key="3">
    <source>
        <dbReference type="ARBA" id="ARBA00012154"/>
    </source>
</evidence>
<comment type="catalytic activity">
    <reaction evidence="10 11">
        <text>shikimate + ATP = 3-phosphoshikimate + ADP + H(+)</text>
        <dbReference type="Rhea" id="RHEA:13121"/>
        <dbReference type="ChEBI" id="CHEBI:15378"/>
        <dbReference type="ChEBI" id="CHEBI:30616"/>
        <dbReference type="ChEBI" id="CHEBI:36208"/>
        <dbReference type="ChEBI" id="CHEBI:145989"/>
        <dbReference type="ChEBI" id="CHEBI:456216"/>
        <dbReference type="EC" id="2.7.1.71"/>
    </reaction>
</comment>
<comment type="subcellular location">
    <subcellularLocation>
        <location evidence="11">Cytoplasm</location>
    </subcellularLocation>
</comment>
<dbReference type="AlphaFoldDB" id="A0A1H5VVI9"/>
<comment type="function">
    <text evidence="11">Catalyzes the specific phosphorylation of the 3-hydroxyl group of shikimic acid using ATP as a cosubstrate.</text>
</comment>
<evidence type="ECO:0000313" key="13">
    <source>
        <dbReference type="Proteomes" id="UP000185739"/>
    </source>
</evidence>
<dbReference type="PRINTS" id="PR01100">
    <property type="entry name" value="SHIKIMTKNASE"/>
</dbReference>
<dbReference type="STRING" id="96773.Tchl_1100"/>
<evidence type="ECO:0000256" key="10">
    <source>
        <dbReference type="ARBA" id="ARBA00048567"/>
    </source>
</evidence>
<evidence type="ECO:0000256" key="1">
    <source>
        <dbReference type="ARBA" id="ARBA00004842"/>
    </source>
</evidence>
<dbReference type="InterPro" id="IPR023000">
    <property type="entry name" value="Shikimate_kinase_CS"/>
</dbReference>
<evidence type="ECO:0000256" key="7">
    <source>
        <dbReference type="ARBA" id="ARBA00022777"/>
    </source>
</evidence>
<dbReference type="NCBIfam" id="NF006015">
    <property type="entry name" value="PRK08154.1"/>
    <property type="match status" value="1"/>
</dbReference>
<dbReference type="Gene3D" id="3.40.50.300">
    <property type="entry name" value="P-loop containing nucleotide triphosphate hydrolases"/>
    <property type="match status" value="1"/>
</dbReference>
<feature type="binding site" evidence="11">
    <location>
        <position position="214"/>
    </location>
    <ligand>
        <name>substrate</name>
    </ligand>
</feature>
<feature type="binding site" evidence="11">
    <location>
        <position position="191"/>
    </location>
    <ligand>
        <name>substrate</name>
    </ligand>
</feature>
<dbReference type="RefSeq" id="WP_075147508.1">
    <property type="nucleotide sequence ID" value="NZ_CP018839.1"/>
</dbReference>
<dbReference type="GO" id="GO:0009073">
    <property type="term" value="P:aromatic amino acid family biosynthetic process"/>
    <property type="evidence" value="ECO:0007669"/>
    <property type="project" value="UniProtKB-KW"/>
</dbReference>
<keyword evidence="9 11" id="KW-0057">Aromatic amino acid biosynthesis</keyword>
<name>A0A1H5VVI9_9RHOO</name>
<dbReference type="GO" id="GO:0003677">
    <property type="term" value="F:DNA binding"/>
    <property type="evidence" value="ECO:0007669"/>
    <property type="project" value="InterPro"/>
</dbReference>
<reference evidence="12 13" key="1">
    <citation type="submission" date="2016-12" db="EMBL/GenBank/DDBJ databases">
        <title>Complete genome sequence of Thauera chlorobenzoica, a Betaproteobacterium degrading haloaromatics anaerobically to CO2 and halides.</title>
        <authorList>
            <person name="Goris T."/>
            <person name="Mergelsberg M."/>
            <person name="Boll M."/>
        </authorList>
    </citation>
    <scope>NUCLEOTIDE SEQUENCE [LARGE SCALE GENOMIC DNA]</scope>
    <source>
        <strain evidence="12 13">3CB1</strain>
    </source>
</reference>
<evidence type="ECO:0000256" key="2">
    <source>
        <dbReference type="ARBA" id="ARBA00006997"/>
    </source>
</evidence>
<dbReference type="PROSITE" id="PS50943">
    <property type="entry name" value="HTH_CROC1"/>
    <property type="match status" value="1"/>
</dbReference>
<feature type="binding site" evidence="11">
    <location>
        <begin position="145"/>
        <end position="150"/>
    </location>
    <ligand>
        <name>ATP</name>
        <dbReference type="ChEBI" id="CHEBI:30616"/>
    </ligand>
</feature>
<evidence type="ECO:0000256" key="4">
    <source>
        <dbReference type="ARBA" id="ARBA00022605"/>
    </source>
</evidence>
<comment type="pathway">
    <text evidence="1 11">Metabolic intermediate biosynthesis; chorismate biosynthesis; chorismate from D-erythrose 4-phosphate and phosphoenolpyruvate: step 5/7.</text>
</comment>
<keyword evidence="13" id="KW-1185">Reference proteome</keyword>